<evidence type="ECO:0000313" key="2">
    <source>
        <dbReference type="EnsemblPlants" id="OPUNC11G03070.1"/>
    </source>
</evidence>
<feature type="region of interest" description="Disordered" evidence="1">
    <location>
        <begin position="155"/>
        <end position="179"/>
    </location>
</feature>
<dbReference type="HOGENOM" id="CLU_1505785_0_0_1"/>
<keyword evidence="3" id="KW-1185">Reference proteome</keyword>
<evidence type="ECO:0000313" key="3">
    <source>
        <dbReference type="Proteomes" id="UP000026962"/>
    </source>
</evidence>
<sequence>MPGQRAVEVELAWAASCGGRDRMLAGRLEAELALAAGGEAEVDWVASGEGQGGGGPTCDRELALPRRWRPPRRDHLRPDHRHGHLIRTDHFRRYRLLRPDHHRRRSARKGMESEEKEMGKGGEAVVALLAAVRLLRTSISCVAAADEATDTHQSCVASTVASRPPTPAPARQRRERGMR</sequence>
<name>A0A0E0MCJ9_ORYPU</name>
<dbReference type="AlphaFoldDB" id="A0A0E0MCJ9"/>
<accession>A0A0E0MCJ9</accession>
<dbReference type="EnsemblPlants" id="OPUNC11G03070.1">
    <property type="protein sequence ID" value="OPUNC11G03070.1"/>
    <property type="gene ID" value="OPUNC11G03070"/>
</dbReference>
<protein>
    <submittedName>
        <fullName evidence="2">Uncharacterized protein</fullName>
    </submittedName>
</protein>
<proteinExistence type="predicted"/>
<evidence type="ECO:0000256" key="1">
    <source>
        <dbReference type="SAM" id="MobiDB-lite"/>
    </source>
</evidence>
<reference evidence="2" key="1">
    <citation type="submission" date="2015-04" db="UniProtKB">
        <authorList>
            <consortium name="EnsemblPlants"/>
        </authorList>
    </citation>
    <scope>IDENTIFICATION</scope>
</reference>
<reference evidence="2" key="2">
    <citation type="submission" date="2018-05" db="EMBL/GenBank/DDBJ databases">
        <title>OpunRS2 (Oryza punctata Reference Sequence Version 2).</title>
        <authorList>
            <person name="Zhang J."/>
            <person name="Kudrna D."/>
            <person name="Lee S."/>
            <person name="Talag J."/>
            <person name="Welchert J."/>
            <person name="Wing R.A."/>
        </authorList>
    </citation>
    <scope>NUCLEOTIDE SEQUENCE [LARGE SCALE GENOMIC DNA]</scope>
</reference>
<dbReference type="Gramene" id="OPUNC11G03070.1">
    <property type="protein sequence ID" value="OPUNC11G03070.1"/>
    <property type="gene ID" value="OPUNC11G03070"/>
</dbReference>
<organism evidence="2">
    <name type="scientific">Oryza punctata</name>
    <name type="common">Red rice</name>
    <dbReference type="NCBI Taxonomy" id="4537"/>
    <lineage>
        <taxon>Eukaryota</taxon>
        <taxon>Viridiplantae</taxon>
        <taxon>Streptophyta</taxon>
        <taxon>Embryophyta</taxon>
        <taxon>Tracheophyta</taxon>
        <taxon>Spermatophyta</taxon>
        <taxon>Magnoliopsida</taxon>
        <taxon>Liliopsida</taxon>
        <taxon>Poales</taxon>
        <taxon>Poaceae</taxon>
        <taxon>BOP clade</taxon>
        <taxon>Oryzoideae</taxon>
        <taxon>Oryzeae</taxon>
        <taxon>Oryzinae</taxon>
        <taxon>Oryza</taxon>
    </lineage>
</organism>
<dbReference type="Proteomes" id="UP000026962">
    <property type="component" value="Chromosome 11"/>
</dbReference>